<keyword evidence="3" id="KW-1185">Reference proteome</keyword>
<reference evidence="2 3" key="1">
    <citation type="submission" date="2018-09" db="EMBL/GenBank/DDBJ databases">
        <authorList>
            <person name="Wang Z."/>
        </authorList>
    </citation>
    <scope>NUCLEOTIDE SEQUENCE [LARGE SCALE GENOMIC DNA]</scope>
    <source>
        <strain evidence="2 3">ALS 81</strain>
    </source>
</reference>
<name>A0A420E7V0_9ALTE</name>
<organism evidence="2 3">
    <name type="scientific">Alginatibacterium sediminis</name>
    <dbReference type="NCBI Taxonomy" id="2164068"/>
    <lineage>
        <taxon>Bacteria</taxon>
        <taxon>Pseudomonadati</taxon>
        <taxon>Pseudomonadota</taxon>
        <taxon>Gammaproteobacteria</taxon>
        <taxon>Alteromonadales</taxon>
        <taxon>Alteromonadaceae</taxon>
        <taxon>Alginatibacterium</taxon>
    </lineage>
</organism>
<gene>
    <name evidence="2" type="ORF">DBZ36_16910</name>
</gene>
<sequence>MKDNRICLRHTPWKKSPWPRQKDRAEGTSKDDRDWQEERLLESHDLAALADAFTKAKTPYEVYWSSCAVLLMFAPSRAGELYFLTTNCLFETTAIEASQNPDTGKVENKETEVLNLRWKAAKGGGTIPKPVHPKLEHTVREAVKRLTKLGASAREAAAWAIEHPNKFFRHSECITSLNHGENEPLSYSELRAAMGLTLSNRFSSDTKDVQEMALALNSPKWFLNLIKDKTQITYSDLAEYSVKKYSKRYPTWPNIEEVGVPVSKALCLLRENEFHKDFMAKEYSWVTPSVNEFNTALGSSDSRTEVKDSIFEQLNIRNEDGSSIAISTHQIRTWLSTMAERGEMDSLDLAMFAGRTRIQDNKAYDLRTPEEREATARAVLNIPKDSVLSLPKDNGLRAIEAVKVGVPITYEMLGNKSRVGAAQPSGWGVCEHDWTMAPCTKAGDCVSCKDHACIKGLPKSLERLRNLEVAQTKEFEISVDACSRGEYGAEAWLKFNGRRLAITRTLIRMYEDERIPEGTVIRIPKELDPTETQIALIENGLKVDINVQDSVSQSVIERTQSELLALFGNGA</sequence>
<accession>A0A420E7V0</accession>
<feature type="compositionally biased region" description="Basic and acidic residues" evidence="1">
    <location>
        <begin position="20"/>
        <end position="34"/>
    </location>
</feature>
<feature type="region of interest" description="Disordered" evidence="1">
    <location>
        <begin position="1"/>
        <end position="34"/>
    </location>
</feature>
<evidence type="ECO:0000256" key="1">
    <source>
        <dbReference type="SAM" id="MobiDB-lite"/>
    </source>
</evidence>
<comment type="caution">
    <text evidence="2">The sequence shown here is derived from an EMBL/GenBank/DDBJ whole genome shotgun (WGS) entry which is preliminary data.</text>
</comment>
<evidence type="ECO:0008006" key="4">
    <source>
        <dbReference type="Google" id="ProtNLM"/>
    </source>
</evidence>
<dbReference type="Proteomes" id="UP000286482">
    <property type="component" value="Unassembled WGS sequence"/>
</dbReference>
<dbReference type="OrthoDB" id="6725579at2"/>
<dbReference type="AlphaFoldDB" id="A0A420E7V0"/>
<protein>
    <recommendedName>
        <fullName evidence="4">Integrase</fullName>
    </recommendedName>
</protein>
<proteinExistence type="predicted"/>
<evidence type="ECO:0000313" key="3">
    <source>
        <dbReference type="Proteomes" id="UP000286482"/>
    </source>
</evidence>
<evidence type="ECO:0000313" key="2">
    <source>
        <dbReference type="EMBL" id="RKF14561.1"/>
    </source>
</evidence>
<dbReference type="EMBL" id="RAQO01000009">
    <property type="protein sequence ID" value="RKF14561.1"/>
    <property type="molecule type" value="Genomic_DNA"/>
</dbReference>